<dbReference type="GeneID" id="26262625"/>
<sequence>MFVVASVIIPLLGLTGILATEAEFIPCTDDDKVYDVKLHVHLDGGAIDAIHDVIKHQKKQEQQERREDGQEIEETVPEIEEEKAIEEYLYKGFLQPYNDFAFKYNILFDMDLTNYDANSLLNNKFDRSCEIYDPLEQRNGIAYNKQVEEVMGGNTGVHIWIWSCPSRTRMMSGNFSIASNPNGCGRSVSVMWDGTEKTIDYIMEGLTEAISGEKAIFSNGKAPTSDQTMAFSKTCSYVYGCIPVNDSINGKVNFEPLD</sequence>
<dbReference type="Proteomes" id="UP000031056">
    <property type="component" value="Unassembled WGS sequence"/>
</dbReference>
<dbReference type="AlphaFoldDB" id="A0A0B2UCW5"/>
<evidence type="ECO:0000313" key="2">
    <source>
        <dbReference type="EMBL" id="KHN68886.1"/>
    </source>
</evidence>
<feature type="signal peptide" evidence="1">
    <location>
        <begin position="1"/>
        <end position="19"/>
    </location>
</feature>
<keyword evidence="1" id="KW-0732">Signal</keyword>
<protein>
    <submittedName>
        <fullName evidence="2">Uncharacterized protein</fullName>
    </submittedName>
</protein>
<reference evidence="2 3" key="1">
    <citation type="journal article" date="2014" name="MBio">
        <title>The Ordospora colligata genome; evolution of extreme reduction in microsporidia and host-to-parasite horizontal gene transfer.</title>
        <authorList>
            <person name="Pombert J.-F."/>
            <person name="Haag K.L."/>
            <person name="Beidas S."/>
            <person name="Ebert D."/>
            <person name="Keeling P.J."/>
        </authorList>
    </citation>
    <scope>NUCLEOTIDE SEQUENCE [LARGE SCALE GENOMIC DNA]</scope>
    <source>
        <strain evidence="2 3">OC4</strain>
    </source>
</reference>
<proteinExistence type="predicted"/>
<accession>A0A0B2UCW5</accession>
<evidence type="ECO:0000256" key="1">
    <source>
        <dbReference type="SAM" id="SignalP"/>
    </source>
</evidence>
<gene>
    <name evidence="2" type="ORF">M896_121080</name>
</gene>
<dbReference type="EMBL" id="JOKQ01000012">
    <property type="protein sequence ID" value="KHN68886.1"/>
    <property type="molecule type" value="Genomic_DNA"/>
</dbReference>
<dbReference type="HOGENOM" id="CLU_943423_0_0_1"/>
<keyword evidence="3" id="KW-1185">Reference proteome</keyword>
<dbReference type="RefSeq" id="XP_014562928.1">
    <property type="nucleotide sequence ID" value="XM_014707442.1"/>
</dbReference>
<dbReference type="OrthoDB" id="2187049at2759"/>
<dbReference type="VEuPathDB" id="MicrosporidiaDB:M896_121080"/>
<name>A0A0B2UCW5_9MICR</name>
<feature type="chain" id="PRO_5002077186" evidence="1">
    <location>
        <begin position="20"/>
        <end position="258"/>
    </location>
</feature>
<comment type="caution">
    <text evidence="2">The sequence shown here is derived from an EMBL/GenBank/DDBJ whole genome shotgun (WGS) entry which is preliminary data.</text>
</comment>
<evidence type="ECO:0000313" key="3">
    <source>
        <dbReference type="Proteomes" id="UP000031056"/>
    </source>
</evidence>
<organism evidence="2 3">
    <name type="scientific">Ordospora colligata OC4</name>
    <dbReference type="NCBI Taxonomy" id="1354746"/>
    <lineage>
        <taxon>Eukaryota</taxon>
        <taxon>Fungi</taxon>
        <taxon>Fungi incertae sedis</taxon>
        <taxon>Microsporidia</taxon>
        <taxon>Ordosporidae</taxon>
        <taxon>Ordospora</taxon>
    </lineage>
</organism>
<dbReference type="InParanoid" id="A0A0B2UCW5"/>